<evidence type="ECO:0000313" key="3">
    <source>
        <dbReference type="Proteomes" id="UP000235145"/>
    </source>
</evidence>
<dbReference type="SUPFAM" id="SSF82704">
    <property type="entry name" value="AlbA-like"/>
    <property type="match status" value="1"/>
</dbReference>
<keyword evidence="3" id="KW-1185">Reference proteome</keyword>
<accession>A0A9R1VYM9</accession>
<sequence>MVVNQTVFSIYLTLKNSALNFFVMSNLSRPDLKQELLALGEQIGNAGSGLSEDFISGYLKTRRRIAGLHQITSIGSADITDMWEPLEARLLPLETTRHMSVITITLSRKELDTSSIEYQQPIPDDLVKPLVEYDHEGDGSPNMCGRGRARGRGRGRGNYNNRGIEYNGDGGREDGQGYGGGCDDGRGFGGRGRGRGRGRGGYRGCGGGGGYRGGAKRINSHQAFLRALRVMKKKQTSVRSLKKLINLLKLLNKKVSKLESQIEKKCGVMVHLASLTSQSDLEAKSLQDDDKDDLDNITHFLILAREPIIPGIDKPQKKIKQTSSDVIVLDVPSKKLTESDTNLNPCILPFLTPLETSHHVSLSKRG</sequence>
<dbReference type="AlphaFoldDB" id="A0A9R1VYM9"/>
<dbReference type="Proteomes" id="UP000235145">
    <property type="component" value="Unassembled WGS sequence"/>
</dbReference>
<evidence type="ECO:0008006" key="4">
    <source>
        <dbReference type="Google" id="ProtNLM"/>
    </source>
</evidence>
<protein>
    <recommendedName>
        <fullName evidence="4">DNA/RNA-binding protein Alba-like domain-containing protein</fullName>
    </recommendedName>
</protein>
<dbReference type="InterPro" id="IPR051958">
    <property type="entry name" value="Alba-like_NAB"/>
</dbReference>
<dbReference type="PANTHER" id="PTHR13516:SF4">
    <property type="entry name" value="FI09323P"/>
    <property type="match status" value="1"/>
</dbReference>
<name>A0A9R1VYM9_LACSA</name>
<evidence type="ECO:0000256" key="1">
    <source>
        <dbReference type="ARBA" id="ARBA00008018"/>
    </source>
</evidence>
<dbReference type="GO" id="GO:0003723">
    <property type="term" value="F:RNA binding"/>
    <property type="evidence" value="ECO:0000318"/>
    <property type="project" value="GO_Central"/>
</dbReference>
<dbReference type="InterPro" id="IPR036882">
    <property type="entry name" value="Alba-like_dom_sf"/>
</dbReference>
<reference evidence="2 3" key="1">
    <citation type="journal article" date="2017" name="Nat. Commun.">
        <title>Genome assembly with in vitro proximity ligation data and whole-genome triplication in lettuce.</title>
        <authorList>
            <person name="Reyes-Chin-Wo S."/>
            <person name="Wang Z."/>
            <person name="Yang X."/>
            <person name="Kozik A."/>
            <person name="Arikit S."/>
            <person name="Song C."/>
            <person name="Xia L."/>
            <person name="Froenicke L."/>
            <person name="Lavelle D.O."/>
            <person name="Truco M.J."/>
            <person name="Xia R."/>
            <person name="Zhu S."/>
            <person name="Xu C."/>
            <person name="Xu H."/>
            <person name="Xu X."/>
            <person name="Cox K."/>
            <person name="Korf I."/>
            <person name="Meyers B.C."/>
            <person name="Michelmore R.W."/>
        </authorList>
    </citation>
    <scope>NUCLEOTIDE SEQUENCE [LARGE SCALE GENOMIC DNA]</scope>
    <source>
        <strain evidence="3">cv. Salinas</strain>
        <tissue evidence="2">Seedlings</tissue>
    </source>
</reference>
<comment type="caution">
    <text evidence="2">The sequence shown here is derived from an EMBL/GenBank/DDBJ whole genome shotgun (WGS) entry which is preliminary data.</text>
</comment>
<dbReference type="PANTHER" id="PTHR13516">
    <property type="entry name" value="RIBONUCLEASE P SUBUNIT P25"/>
    <property type="match status" value="1"/>
</dbReference>
<proteinExistence type="inferred from homology"/>
<gene>
    <name evidence="2" type="ORF">LSAT_V11C400210820</name>
</gene>
<dbReference type="EMBL" id="NBSK02000004">
    <property type="protein sequence ID" value="KAJ0213974.1"/>
    <property type="molecule type" value="Genomic_DNA"/>
</dbReference>
<organism evidence="2 3">
    <name type="scientific">Lactuca sativa</name>
    <name type="common">Garden lettuce</name>
    <dbReference type="NCBI Taxonomy" id="4236"/>
    <lineage>
        <taxon>Eukaryota</taxon>
        <taxon>Viridiplantae</taxon>
        <taxon>Streptophyta</taxon>
        <taxon>Embryophyta</taxon>
        <taxon>Tracheophyta</taxon>
        <taxon>Spermatophyta</taxon>
        <taxon>Magnoliopsida</taxon>
        <taxon>eudicotyledons</taxon>
        <taxon>Gunneridae</taxon>
        <taxon>Pentapetalae</taxon>
        <taxon>asterids</taxon>
        <taxon>campanulids</taxon>
        <taxon>Asterales</taxon>
        <taxon>Asteraceae</taxon>
        <taxon>Cichorioideae</taxon>
        <taxon>Cichorieae</taxon>
        <taxon>Lactucinae</taxon>
        <taxon>Lactuca</taxon>
    </lineage>
</organism>
<dbReference type="Gene3D" id="3.30.110.20">
    <property type="entry name" value="Alba-like domain"/>
    <property type="match status" value="1"/>
</dbReference>
<comment type="similarity">
    <text evidence="1">Belongs to the histone-like Alba family.</text>
</comment>
<evidence type="ECO:0000313" key="2">
    <source>
        <dbReference type="EMBL" id="KAJ0213974.1"/>
    </source>
</evidence>